<sequence>NVTIIIDFVLFDLSPYTLSLSKISISFSYRSIIAVEEVKDGDNTAATFSLSNFHIASWLSISRSSSSSPLLLSLSSLSSSSSSFV</sequence>
<reference evidence="1" key="1">
    <citation type="submission" date="2017-02" db="UniProtKB">
        <authorList>
            <consortium name="WormBaseParasite"/>
        </authorList>
    </citation>
    <scope>IDENTIFICATION</scope>
</reference>
<evidence type="ECO:0000313" key="1">
    <source>
        <dbReference type="WBParaSite" id="BTMF_0001660301-mRNA-1"/>
    </source>
</evidence>
<protein>
    <submittedName>
        <fullName evidence="1">Secreted protein</fullName>
    </submittedName>
</protein>
<dbReference type="WBParaSite" id="BTMF_0001660301-mRNA-1">
    <property type="protein sequence ID" value="BTMF_0001660301-mRNA-1"/>
    <property type="gene ID" value="BTMF_0001660301"/>
</dbReference>
<name>A0A0R3R993_9BILA</name>
<accession>A0A0R3R993</accession>
<proteinExistence type="predicted"/>
<dbReference type="AlphaFoldDB" id="A0A0R3R993"/>
<organism evidence="1">
    <name type="scientific">Brugia timori</name>
    <dbReference type="NCBI Taxonomy" id="42155"/>
    <lineage>
        <taxon>Eukaryota</taxon>
        <taxon>Metazoa</taxon>
        <taxon>Ecdysozoa</taxon>
        <taxon>Nematoda</taxon>
        <taxon>Chromadorea</taxon>
        <taxon>Rhabditida</taxon>
        <taxon>Spirurina</taxon>
        <taxon>Spiruromorpha</taxon>
        <taxon>Filarioidea</taxon>
        <taxon>Onchocercidae</taxon>
        <taxon>Brugia</taxon>
    </lineage>
</organism>